<dbReference type="GO" id="GO:0005770">
    <property type="term" value="C:late endosome"/>
    <property type="evidence" value="ECO:0007669"/>
    <property type="project" value="TreeGrafter"/>
</dbReference>
<dbReference type="AlphaFoldDB" id="A0A2T7NEP7"/>
<dbReference type="PANTHER" id="PTHR46753:SF2">
    <property type="entry name" value="FYVE AND COILED-COIL DOMAIN-CONTAINING PROTEIN 1"/>
    <property type="match status" value="1"/>
</dbReference>
<dbReference type="GO" id="GO:0005776">
    <property type="term" value="C:autophagosome"/>
    <property type="evidence" value="ECO:0007669"/>
    <property type="project" value="TreeGrafter"/>
</dbReference>
<feature type="coiled-coil region" evidence="1">
    <location>
        <begin position="881"/>
        <end position="943"/>
    </location>
</feature>
<proteinExistence type="predicted"/>
<organism evidence="3 4">
    <name type="scientific">Pomacea canaliculata</name>
    <name type="common">Golden apple snail</name>
    <dbReference type="NCBI Taxonomy" id="400727"/>
    <lineage>
        <taxon>Eukaryota</taxon>
        <taxon>Metazoa</taxon>
        <taxon>Spiralia</taxon>
        <taxon>Lophotrochozoa</taxon>
        <taxon>Mollusca</taxon>
        <taxon>Gastropoda</taxon>
        <taxon>Caenogastropoda</taxon>
        <taxon>Architaenioglossa</taxon>
        <taxon>Ampullarioidea</taxon>
        <taxon>Ampullariidae</taxon>
        <taxon>Pomacea</taxon>
    </lineage>
</organism>
<reference evidence="3 4" key="1">
    <citation type="submission" date="2018-04" db="EMBL/GenBank/DDBJ databases">
        <title>The genome of golden apple snail Pomacea canaliculata provides insight into stress tolerance and invasive adaptation.</title>
        <authorList>
            <person name="Liu C."/>
            <person name="Liu B."/>
            <person name="Ren Y."/>
            <person name="Zhang Y."/>
            <person name="Wang H."/>
            <person name="Li S."/>
            <person name="Jiang F."/>
            <person name="Yin L."/>
            <person name="Zhang G."/>
            <person name="Qian W."/>
            <person name="Fan W."/>
        </authorList>
    </citation>
    <scope>NUCLEOTIDE SEQUENCE [LARGE SCALE GENOMIC DNA]</scope>
    <source>
        <strain evidence="3">SZHN2017</strain>
        <tissue evidence="3">Muscle</tissue>
    </source>
</reference>
<feature type="coiled-coil region" evidence="1">
    <location>
        <begin position="249"/>
        <end position="360"/>
    </location>
</feature>
<evidence type="ECO:0000256" key="2">
    <source>
        <dbReference type="SAM" id="MobiDB-lite"/>
    </source>
</evidence>
<comment type="caution">
    <text evidence="3">The sequence shown here is derived from an EMBL/GenBank/DDBJ whole genome shotgun (WGS) entry which is preliminary data.</text>
</comment>
<feature type="region of interest" description="Disordered" evidence="2">
    <location>
        <begin position="683"/>
        <end position="766"/>
    </location>
</feature>
<feature type="compositionally biased region" description="Basic and acidic residues" evidence="2">
    <location>
        <begin position="35"/>
        <end position="52"/>
    </location>
</feature>
<dbReference type="Proteomes" id="UP000245119">
    <property type="component" value="Linkage Group LG13"/>
</dbReference>
<dbReference type="GO" id="GO:1901098">
    <property type="term" value="P:positive regulation of autophagosome maturation"/>
    <property type="evidence" value="ECO:0007669"/>
    <property type="project" value="TreeGrafter"/>
</dbReference>
<keyword evidence="4" id="KW-1185">Reference proteome</keyword>
<protein>
    <submittedName>
        <fullName evidence="3">Uncharacterized protein</fullName>
    </submittedName>
</protein>
<evidence type="ECO:0000256" key="1">
    <source>
        <dbReference type="SAM" id="Coils"/>
    </source>
</evidence>
<feature type="compositionally biased region" description="Basic and acidic residues" evidence="2">
    <location>
        <begin position="706"/>
        <end position="720"/>
    </location>
</feature>
<feature type="region of interest" description="Disordered" evidence="2">
    <location>
        <begin position="214"/>
        <end position="235"/>
    </location>
</feature>
<keyword evidence="1" id="KW-0175">Coiled coil</keyword>
<dbReference type="EMBL" id="PZQS01000013">
    <property type="protein sequence ID" value="PVD19653.1"/>
    <property type="molecule type" value="Genomic_DNA"/>
</dbReference>
<dbReference type="PANTHER" id="PTHR46753">
    <property type="entry name" value="FYVE AND COILED-COIL DOMAIN-CONTAINING PROTEIN 1"/>
    <property type="match status" value="1"/>
</dbReference>
<evidence type="ECO:0000313" key="3">
    <source>
        <dbReference type="EMBL" id="PVD19653.1"/>
    </source>
</evidence>
<feature type="compositionally biased region" description="Basic and acidic residues" evidence="2">
    <location>
        <begin position="734"/>
        <end position="766"/>
    </location>
</feature>
<feature type="coiled-coil region" evidence="1">
    <location>
        <begin position="1012"/>
        <end position="1095"/>
    </location>
</feature>
<dbReference type="GO" id="GO:0005764">
    <property type="term" value="C:lysosome"/>
    <property type="evidence" value="ECO:0007669"/>
    <property type="project" value="TreeGrafter"/>
</dbReference>
<sequence length="1149" mass="134741">MSNNNAGRPDRQHDELNNSEDQRSLSFGDVNDNGEQSRRLRQEVNEIREDQTQMRGQLENRIAQLQEQVNNKNHELQDAQATVRSLEEEKVKWKKEKDEYGEAIKRADDAEGLLANEKRRLTESTDQLNLKLNEIMKEKNDLKDVIAQQEAKNSSTKEYIQWLEEECHQLQSRLEEERREKDTLTQELNSLRKGYRENEELSRRLQHQLYEVKTLNETDDRGSPSSGEHMQRERRWVSTSVFMAREERGQSLKKKLNEAKTQNDKLKQNITTLEQTCEEKQGEVSDLTDQKRILQQEKDQKTENCRILQEKLHEAMRQQARLTQTVNFLEQTCAEKQGIVSSLRQELEASNQDRTQLADNLLEVGQQNMTHQMQEVEARTELQHFRQQLNARILQTTELSERVMQLEREATSQVAEVDRHRSNAQRLEEQLRDARGLLQSRDKNIDSLREQVSQLETAVDGARGHHRDIQALLHTKNEELCQCQRDAEETTQRVLQLEREATSQLAEVDRHRSNVQRLEEQLRDARGLLQSRDENIAALREQVSQLETAVDGARLHHRDLEALLNTRNEELFQCRREAEETTHRMRQLEHELRNQSCNLSAETRAFPETTVTGLLVRFTLESFGRDAEIPEVSTALSEFFESLSILEDPMAPEVDIPLNAELPDNTIEPRDLPNHACTHGVQHANRKVTAADRRPEPVFYNRSKKSREDSGFRTIGRNEENPVDSLLDDNSETENFRLYRPSPRETKKNLSRENQKLKRERTWQREQRSLLQSQLNEQKTAFRKLEDDLKKALDEISSLEHQNTEKGAFITWIEEKLTTAEVQNLKWKEKESEMRESVTEQQNQRQMEREDTDAIITQLAQDLRKAEVTISTTKHEKSETLQWAEAKITALLDERSKWEEQKFQAREFKAKQEILLQQQEAKIRQLEHDLQEKQKSIEAFEGRSKYTKWMEDKLIRLEEDIMIRDDNRTKYKEEQNLMLQQREGKTLMKQAPGGLRETQGLEEQQSKFTEKNSKLRTQNEMAQNELNRLRREVAQLRELNDHQRERLEVLEAQRRSAKDQERAVGTQQTKCAVELARARTQIKQLQQQLGTKDTQIKNLLVPEIVFKLWNTQRQQSRVIKFVSANCSPGQVGEDHMTVSEDTTSISVKN</sequence>
<feature type="compositionally biased region" description="Basic and acidic residues" evidence="2">
    <location>
        <begin position="8"/>
        <end position="23"/>
    </location>
</feature>
<name>A0A2T7NEP7_POMCA</name>
<accession>A0A2T7NEP7</accession>
<evidence type="ECO:0000313" key="4">
    <source>
        <dbReference type="Proteomes" id="UP000245119"/>
    </source>
</evidence>
<dbReference type="GO" id="GO:0072383">
    <property type="term" value="P:plus-end-directed vesicle transport along microtubule"/>
    <property type="evidence" value="ECO:0007669"/>
    <property type="project" value="TreeGrafter"/>
</dbReference>
<dbReference type="STRING" id="400727.A0A2T7NEP7"/>
<feature type="coiled-coil region" evidence="1">
    <location>
        <begin position="403"/>
        <end position="605"/>
    </location>
</feature>
<gene>
    <name evidence="3" type="ORF">C0Q70_20143</name>
</gene>
<feature type="region of interest" description="Disordered" evidence="2">
    <location>
        <begin position="1"/>
        <end position="53"/>
    </location>
</feature>